<dbReference type="SUPFAM" id="SSF49503">
    <property type="entry name" value="Cupredoxins"/>
    <property type="match status" value="1"/>
</dbReference>
<protein>
    <recommendedName>
        <fullName evidence="1">EfeO-type cupredoxin-like domain-containing protein</fullName>
    </recommendedName>
</protein>
<dbReference type="EMBL" id="MHLO01000045">
    <property type="protein sequence ID" value="OGZ10835.1"/>
    <property type="molecule type" value="Genomic_DNA"/>
</dbReference>
<dbReference type="InterPro" id="IPR028096">
    <property type="entry name" value="EfeO_Cupredoxin"/>
</dbReference>
<dbReference type="Gene3D" id="2.60.40.420">
    <property type="entry name" value="Cupredoxins - blue copper proteins"/>
    <property type="match status" value="1"/>
</dbReference>
<feature type="domain" description="EfeO-type cupredoxin-like" evidence="1">
    <location>
        <begin position="80"/>
        <end position="147"/>
    </location>
</feature>
<name>A0A1G2DB26_9BACT</name>
<organism evidence="2 3">
    <name type="scientific">Candidatus Lloydbacteria bacterium RIFCSPHIGHO2_02_FULL_54_17</name>
    <dbReference type="NCBI Taxonomy" id="1798664"/>
    <lineage>
        <taxon>Bacteria</taxon>
        <taxon>Candidatus Lloydiibacteriota</taxon>
    </lineage>
</organism>
<proteinExistence type="predicted"/>
<evidence type="ECO:0000259" key="1">
    <source>
        <dbReference type="Pfam" id="PF13473"/>
    </source>
</evidence>
<dbReference type="Pfam" id="PF13473">
    <property type="entry name" value="Cupredoxin_1"/>
    <property type="match status" value="1"/>
</dbReference>
<dbReference type="AlphaFoldDB" id="A0A1G2DB26"/>
<accession>A0A1G2DB26</accession>
<reference evidence="2 3" key="1">
    <citation type="journal article" date="2016" name="Nat. Commun.">
        <title>Thousands of microbial genomes shed light on interconnected biogeochemical processes in an aquifer system.</title>
        <authorList>
            <person name="Anantharaman K."/>
            <person name="Brown C.T."/>
            <person name="Hug L.A."/>
            <person name="Sharon I."/>
            <person name="Castelle C.J."/>
            <person name="Probst A.J."/>
            <person name="Thomas B.C."/>
            <person name="Singh A."/>
            <person name="Wilkins M.J."/>
            <person name="Karaoz U."/>
            <person name="Brodie E.L."/>
            <person name="Williams K.H."/>
            <person name="Hubbard S.S."/>
            <person name="Banfield J.F."/>
        </authorList>
    </citation>
    <scope>NUCLEOTIDE SEQUENCE [LARGE SCALE GENOMIC DNA]</scope>
</reference>
<evidence type="ECO:0000313" key="2">
    <source>
        <dbReference type="EMBL" id="OGZ10835.1"/>
    </source>
</evidence>
<dbReference type="STRING" id="1798664.A3C93_05060"/>
<comment type="caution">
    <text evidence="2">The sequence shown here is derived from an EMBL/GenBank/DDBJ whole genome shotgun (WGS) entry which is preliminary data.</text>
</comment>
<sequence length="158" mass="17125">MQTKNIVLVVGVLALLGASALLFTGEKKDTTTGDAPMAPVDSAMPVMGGNAPEMMVDENPDAPAVDEYTMTAYYDEKGKWFSLKEIAAKKGDTIRLSITNTKGMHNFTLDEYGIKKELPLNEVVVVEFVADKAGEFVYYCAMPGHKAGGQWGTLRVVE</sequence>
<dbReference type="Proteomes" id="UP000178636">
    <property type="component" value="Unassembled WGS sequence"/>
</dbReference>
<evidence type="ECO:0000313" key="3">
    <source>
        <dbReference type="Proteomes" id="UP000178636"/>
    </source>
</evidence>
<dbReference type="InterPro" id="IPR008972">
    <property type="entry name" value="Cupredoxin"/>
</dbReference>
<gene>
    <name evidence="2" type="ORF">A3C93_05060</name>
</gene>